<gene>
    <name evidence="1" type="ORF">J4P90_19910</name>
</gene>
<dbReference type="Proteomes" id="UP000677611">
    <property type="component" value="Unassembled WGS sequence"/>
</dbReference>
<reference evidence="1 2" key="1">
    <citation type="submission" date="2021-03" db="EMBL/GenBank/DDBJ databases">
        <title>Identification of novel Bacillus strains.</title>
        <authorList>
            <person name="Xiao Z."/>
            <person name="Li Y."/>
            <person name="Shen J."/>
        </authorList>
    </citation>
    <scope>NUCLEOTIDE SEQUENCE [LARGE SCALE GENOMIC DNA]</scope>
    <source>
        <strain evidence="1 2">SY8</strain>
    </source>
</reference>
<keyword evidence="2" id="KW-1185">Reference proteome</keyword>
<organism evidence="1 2">
    <name type="scientific">Bacillus arachidis</name>
    <dbReference type="NCBI Taxonomy" id="2819290"/>
    <lineage>
        <taxon>Bacteria</taxon>
        <taxon>Bacillati</taxon>
        <taxon>Bacillota</taxon>
        <taxon>Bacilli</taxon>
        <taxon>Bacillales</taxon>
        <taxon>Bacillaceae</taxon>
        <taxon>Bacillus</taxon>
    </lineage>
</organism>
<comment type="caution">
    <text evidence="1">The sequence shown here is derived from an EMBL/GenBank/DDBJ whole genome shotgun (WGS) entry which is preliminary data.</text>
</comment>
<dbReference type="EMBL" id="JAGDQJ010000025">
    <property type="protein sequence ID" value="MBO1627453.1"/>
    <property type="molecule type" value="Genomic_DNA"/>
</dbReference>
<name>A0ABS3P304_9BACI</name>
<proteinExistence type="predicted"/>
<sequence>MEIIKELELTKFMQRDKVEKVPSKIFSDERLKEFWSYYDFLRHTTMNLNGKEAKHSIIYSTYYWYTKYKKRYFEIYGYDAGIEQEGICLLEELENELEDGVDWSIIQGIEENLVF</sequence>
<evidence type="ECO:0000313" key="1">
    <source>
        <dbReference type="EMBL" id="MBO1627453.1"/>
    </source>
</evidence>
<evidence type="ECO:0000313" key="2">
    <source>
        <dbReference type="Proteomes" id="UP000677611"/>
    </source>
</evidence>
<protein>
    <submittedName>
        <fullName evidence="1">Uncharacterized protein</fullName>
    </submittedName>
</protein>
<dbReference type="RefSeq" id="WP_208018787.1">
    <property type="nucleotide sequence ID" value="NZ_JAGDQJ010000025.1"/>
</dbReference>
<accession>A0ABS3P304</accession>